<organism evidence="2 3">
    <name type="scientific">Oleoguttula mirabilis</name>
    <dbReference type="NCBI Taxonomy" id="1507867"/>
    <lineage>
        <taxon>Eukaryota</taxon>
        <taxon>Fungi</taxon>
        <taxon>Dikarya</taxon>
        <taxon>Ascomycota</taxon>
        <taxon>Pezizomycotina</taxon>
        <taxon>Dothideomycetes</taxon>
        <taxon>Dothideomycetidae</taxon>
        <taxon>Mycosphaerellales</taxon>
        <taxon>Teratosphaeriaceae</taxon>
        <taxon>Oleoguttula</taxon>
    </lineage>
</organism>
<feature type="region of interest" description="Disordered" evidence="1">
    <location>
        <begin position="276"/>
        <end position="296"/>
    </location>
</feature>
<accession>A0AAV9JSB9</accession>
<comment type="caution">
    <text evidence="2">The sequence shown here is derived from an EMBL/GenBank/DDBJ whole genome shotgun (WGS) entry which is preliminary data.</text>
</comment>
<keyword evidence="3" id="KW-1185">Reference proteome</keyword>
<dbReference type="AlphaFoldDB" id="A0AAV9JSB9"/>
<evidence type="ECO:0000256" key="1">
    <source>
        <dbReference type="SAM" id="MobiDB-lite"/>
    </source>
</evidence>
<evidence type="ECO:0000313" key="2">
    <source>
        <dbReference type="EMBL" id="KAK4548359.1"/>
    </source>
</evidence>
<reference evidence="2 3" key="1">
    <citation type="submission" date="2021-11" db="EMBL/GenBank/DDBJ databases">
        <title>Black yeast isolated from Biological Soil Crust.</title>
        <authorList>
            <person name="Kurbessoian T."/>
        </authorList>
    </citation>
    <scope>NUCLEOTIDE SEQUENCE [LARGE SCALE GENOMIC DNA]</scope>
    <source>
        <strain evidence="2 3">CCFEE 5522</strain>
    </source>
</reference>
<evidence type="ECO:0000313" key="3">
    <source>
        <dbReference type="Proteomes" id="UP001324427"/>
    </source>
</evidence>
<gene>
    <name evidence="2" type="ORF">LTR36_010229</name>
</gene>
<name>A0AAV9JSB9_9PEZI</name>
<feature type="region of interest" description="Disordered" evidence="1">
    <location>
        <begin position="1"/>
        <end position="57"/>
    </location>
</feature>
<sequence length="489" mass="53047">MPLVSMRPVHLADTSPVRRRQDGPIDGTLGGTAEGPVLPPLAKAQSEEAPKASKRKRSSILNFFHKSALTDSTYEAPNSGIVGTSPPVRPPPGIFLISPLTPQVTPQVERKMPSSMSDGVLPSYFVQPRLSDTSDDNSSTSLVSPISPAGGTARTPGHSRSSTEDLSPFTQPRSRPRLRHRHTLANMDEDGPAVLSATPSAPAVLSGAAAGHRERYMSSDGQEYNKTMLTGPGALDRLPPEMRRVTTPPEKEAGPAVEGKKRSIFQQFLLDLRNTSSEQTKADPDTPGPAADQRQPGLALKGSIVTLLHRASKPQLNKLKRNVSQATVSTARYTPPLSSKQSLEVTDFHQTPYGQRYGNARRAEMNQIRTYVEDALNEDGDEDLELGFELDVPEHLPNSPLCPLDPRHKSGGKAICPLHGRKKRVERLGTTFNKVTTKTAGKVTIKPKPQIVYEGKVESWVDAPRLSSEEGAVGKKQRMSMSSDGGWYS</sequence>
<proteinExistence type="predicted"/>
<feature type="region of interest" description="Disordered" evidence="1">
    <location>
        <begin position="128"/>
        <end position="178"/>
    </location>
</feature>
<feature type="compositionally biased region" description="Polar residues" evidence="1">
    <location>
        <begin position="158"/>
        <end position="173"/>
    </location>
</feature>
<dbReference type="EMBL" id="JAVFHQ010000008">
    <property type="protein sequence ID" value="KAK4548359.1"/>
    <property type="molecule type" value="Genomic_DNA"/>
</dbReference>
<feature type="region of interest" description="Disordered" evidence="1">
    <location>
        <begin position="464"/>
        <end position="489"/>
    </location>
</feature>
<dbReference type="Proteomes" id="UP001324427">
    <property type="component" value="Unassembled WGS sequence"/>
</dbReference>
<protein>
    <submittedName>
        <fullName evidence="2">Uncharacterized protein</fullName>
    </submittedName>
</protein>